<dbReference type="STRING" id="1244869.H261_13823"/>
<dbReference type="InterPro" id="IPR002641">
    <property type="entry name" value="PNPLA_dom"/>
</dbReference>
<dbReference type="Gene3D" id="3.40.1090.10">
    <property type="entry name" value="Cytosolic phospholipase A2 catalytic domain"/>
    <property type="match status" value="1"/>
</dbReference>
<feature type="domain" description="PNPLA" evidence="2">
    <location>
        <begin position="3"/>
        <end position="220"/>
    </location>
</feature>
<dbReference type="PATRIC" id="fig|1244869.3.peg.2787"/>
<name>M3AA40_9PROT</name>
<dbReference type="InterPro" id="IPR016035">
    <property type="entry name" value="Acyl_Trfase/lysoPLipase"/>
</dbReference>
<accession>M3AA40</accession>
<dbReference type="Pfam" id="PF01734">
    <property type="entry name" value="Patatin"/>
    <property type="match status" value="1"/>
</dbReference>
<protein>
    <recommendedName>
        <fullName evidence="2">PNPLA domain-containing protein</fullName>
    </recommendedName>
</protein>
<keyword evidence="1" id="KW-0443">Lipid metabolism</keyword>
<dbReference type="eggNOG" id="COG1752">
    <property type="taxonomic scope" value="Bacteria"/>
</dbReference>
<dbReference type="Proteomes" id="UP000011744">
    <property type="component" value="Unassembled WGS sequence"/>
</dbReference>
<dbReference type="EMBL" id="AONQ01000036">
    <property type="protein sequence ID" value="EME69374.1"/>
    <property type="molecule type" value="Genomic_DNA"/>
</dbReference>
<dbReference type="GO" id="GO:0006629">
    <property type="term" value="P:lipid metabolic process"/>
    <property type="evidence" value="ECO:0007669"/>
    <property type="project" value="UniProtKB-KW"/>
</dbReference>
<evidence type="ECO:0000256" key="1">
    <source>
        <dbReference type="ARBA" id="ARBA00023098"/>
    </source>
</evidence>
<reference evidence="3 4" key="1">
    <citation type="journal article" date="2014" name="Genome Announc.">
        <title>Draft Genome Sequence of Magnetospirillum sp. Strain SO-1, a Freshwater Magnetotactic Bacterium Isolated from the Ol'khovka River, Russia.</title>
        <authorList>
            <person name="Grouzdev D.S."/>
            <person name="Dziuba M.V."/>
            <person name="Sukhacheva M.S."/>
            <person name="Mardanov A.V."/>
            <person name="Beletskiy A.V."/>
            <person name="Kuznetsov B.B."/>
            <person name="Skryabin K.G."/>
        </authorList>
    </citation>
    <scope>NUCLEOTIDE SEQUENCE [LARGE SCALE GENOMIC DNA]</scope>
    <source>
        <strain evidence="3 4">SO-1</strain>
    </source>
</reference>
<evidence type="ECO:0000313" key="3">
    <source>
        <dbReference type="EMBL" id="EME69374.1"/>
    </source>
</evidence>
<proteinExistence type="predicted"/>
<comment type="caution">
    <text evidence="3">The sequence shown here is derived from an EMBL/GenBank/DDBJ whole genome shotgun (WGS) entry which is preliminary data.</text>
</comment>
<keyword evidence="4" id="KW-1185">Reference proteome</keyword>
<sequence length="342" mass="38221">MALVLGGGAPNCTLMTGAMLAFDEAGVKFDVISGAGGGGAMALMYASPADGLSRQENLRNSINLSVSDAIFNVLPINYRVFVKGSRIAEMYRGLLTKLPFYEKVVNQYGMSKGKKLMSDLIQLIWAITTPSTTSFFSSGLCSHAPLLEQFIDFSKIKDFPEEVYLNAYSIADQKVVVYDKSEINFETFGASLGYPFIYEAVDVNGIYFMEGGAVDTYNFSGLLETDEDIRTLVVLDAFGNQNYIQRPKNLFQAYSQSMILPLVEVCRKDLMLFEHYYLKEWNAAHPKKEVELVKIRFDIPPDWLPAALDWSTSNMERMFELGYDTAKKHIAEFGVDLGRTIS</sequence>
<organism evidence="3 4">
    <name type="scientific">Paramagnetospirillum caucaseum</name>
    <dbReference type="NCBI Taxonomy" id="1244869"/>
    <lineage>
        <taxon>Bacteria</taxon>
        <taxon>Pseudomonadati</taxon>
        <taxon>Pseudomonadota</taxon>
        <taxon>Alphaproteobacteria</taxon>
        <taxon>Rhodospirillales</taxon>
        <taxon>Magnetospirillaceae</taxon>
        <taxon>Paramagnetospirillum</taxon>
    </lineage>
</organism>
<evidence type="ECO:0000313" key="4">
    <source>
        <dbReference type="Proteomes" id="UP000011744"/>
    </source>
</evidence>
<dbReference type="SUPFAM" id="SSF52151">
    <property type="entry name" value="FabD/lysophospholipase-like"/>
    <property type="match status" value="1"/>
</dbReference>
<dbReference type="AlphaFoldDB" id="M3AA40"/>
<gene>
    <name evidence="3" type="ORF">H261_13823</name>
</gene>
<evidence type="ECO:0000259" key="2">
    <source>
        <dbReference type="Pfam" id="PF01734"/>
    </source>
</evidence>